<reference evidence="2" key="1">
    <citation type="submission" date="2023-03" db="EMBL/GenBank/DDBJ databases">
        <title>Massive genome expansion in bonnet fungi (Mycena s.s.) driven by repeated elements and novel gene families across ecological guilds.</title>
        <authorList>
            <consortium name="Lawrence Berkeley National Laboratory"/>
            <person name="Harder C.B."/>
            <person name="Miyauchi S."/>
            <person name="Viragh M."/>
            <person name="Kuo A."/>
            <person name="Thoen E."/>
            <person name="Andreopoulos B."/>
            <person name="Lu D."/>
            <person name="Skrede I."/>
            <person name="Drula E."/>
            <person name="Henrissat B."/>
            <person name="Morin E."/>
            <person name="Kohler A."/>
            <person name="Barry K."/>
            <person name="LaButti K."/>
            <person name="Morin E."/>
            <person name="Salamov A."/>
            <person name="Lipzen A."/>
            <person name="Mereny Z."/>
            <person name="Hegedus B."/>
            <person name="Baldrian P."/>
            <person name="Stursova M."/>
            <person name="Weitz H."/>
            <person name="Taylor A."/>
            <person name="Grigoriev I.V."/>
            <person name="Nagy L.G."/>
            <person name="Martin F."/>
            <person name="Kauserud H."/>
        </authorList>
    </citation>
    <scope>NUCLEOTIDE SEQUENCE</scope>
    <source>
        <strain evidence="2">9144</strain>
    </source>
</reference>
<dbReference type="Proteomes" id="UP001219525">
    <property type="component" value="Unassembled WGS sequence"/>
</dbReference>
<proteinExistence type="predicted"/>
<organism evidence="2 3">
    <name type="scientific">Mycena pura</name>
    <dbReference type="NCBI Taxonomy" id="153505"/>
    <lineage>
        <taxon>Eukaryota</taxon>
        <taxon>Fungi</taxon>
        <taxon>Dikarya</taxon>
        <taxon>Basidiomycota</taxon>
        <taxon>Agaricomycotina</taxon>
        <taxon>Agaricomycetes</taxon>
        <taxon>Agaricomycetidae</taxon>
        <taxon>Agaricales</taxon>
        <taxon>Marasmiineae</taxon>
        <taxon>Mycenaceae</taxon>
        <taxon>Mycena</taxon>
    </lineage>
</organism>
<name>A0AAD6YM37_9AGAR</name>
<sequence length="679" mass="75603">MSTSVPSVSVSHRQTEAAVSGQDVGASSGASLAEKFGKKLLAVFPIDSDALDINIVRVVITLLPDFQDLFMPLFMLGWGSCALYTPKIREKNGFRNRLGHAGQALVGIARPRCSIDTVPMEVLTRILLNARDRATIRSLGSTMPARSTWTALGVLRATRRRWRECLDIKETWRAIVIDQTTTAVQLAALTGQLSRKNIVPSPVLLSLLFESLEQTKHSARRPCRRRRLSSPSHCDARANRSSIAPAQKKRYPSWPSQVFRPSGPEEFFCIGPHSLSMSLFNIHYTISARTLPAAAPSRLCLLRLSVLSEIGANYPILGGRANQVHCPKPDLDLNSDDETRRFRACRSMLRSAAALDHLIVRGTGLVTDPPGWLATDMGSVTTLDLSRSQSMVVDDWCSAEALDQDRFRNLITIVTGATSSRVKALEYYNGLRRERGLSAVTLISEEGSEPFAGGSRGDTYTLTRRKTLSAGWNESKCSRPWRTGSGLCGSARWRCGTRTRAEWGNVKRVLWKVPTLAGQKRRRIDNAEHSGQMGSGGKEDRRRATSGDRRRGHILSARVRMRRRRELGERGGIGEQSSESPRHHEERVRDAEATDEEGIDKILRRREYRGLSEPEYVQKEQKRQTNKGARYHGEYEMSEEQTCKQADSPHPPLPPQIASQGRRASFDATTDVARAKRAS</sequence>
<feature type="compositionally biased region" description="Basic and acidic residues" evidence="1">
    <location>
        <begin position="580"/>
        <end position="592"/>
    </location>
</feature>
<protein>
    <recommendedName>
        <fullName evidence="4">F-box domain-containing protein</fullName>
    </recommendedName>
</protein>
<dbReference type="EMBL" id="JARJCW010000006">
    <property type="protein sequence ID" value="KAJ7223389.1"/>
    <property type="molecule type" value="Genomic_DNA"/>
</dbReference>
<evidence type="ECO:0000313" key="3">
    <source>
        <dbReference type="Proteomes" id="UP001219525"/>
    </source>
</evidence>
<keyword evidence="3" id="KW-1185">Reference proteome</keyword>
<evidence type="ECO:0008006" key="4">
    <source>
        <dbReference type="Google" id="ProtNLM"/>
    </source>
</evidence>
<evidence type="ECO:0000313" key="2">
    <source>
        <dbReference type="EMBL" id="KAJ7223389.1"/>
    </source>
</evidence>
<feature type="compositionally biased region" description="Basic and acidic residues" evidence="1">
    <location>
        <begin position="537"/>
        <end position="549"/>
    </location>
</feature>
<feature type="compositionally biased region" description="Polar residues" evidence="1">
    <location>
        <begin position="1"/>
        <end position="12"/>
    </location>
</feature>
<evidence type="ECO:0000256" key="1">
    <source>
        <dbReference type="SAM" id="MobiDB-lite"/>
    </source>
</evidence>
<gene>
    <name evidence="2" type="ORF">GGX14DRAFT_658024</name>
</gene>
<feature type="region of interest" description="Disordered" evidence="1">
    <location>
        <begin position="1"/>
        <end position="22"/>
    </location>
</feature>
<feature type="compositionally biased region" description="Basic and acidic residues" evidence="1">
    <location>
        <begin position="608"/>
        <end position="623"/>
    </location>
</feature>
<comment type="caution">
    <text evidence="2">The sequence shown here is derived from an EMBL/GenBank/DDBJ whole genome shotgun (WGS) entry which is preliminary data.</text>
</comment>
<feature type="region of interest" description="Disordered" evidence="1">
    <location>
        <begin position="521"/>
        <end position="679"/>
    </location>
</feature>
<dbReference type="AlphaFoldDB" id="A0AAD6YM37"/>
<feature type="region of interest" description="Disordered" evidence="1">
    <location>
        <begin position="220"/>
        <end position="247"/>
    </location>
</feature>
<accession>A0AAD6YM37</accession>